<dbReference type="SUPFAM" id="SSF50129">
    <property type="entry name" value="GroES-like"/>
    <property type="match status" value="1"/>
</dbReference>
<dbReference type="SMART" id="SM00829">
    <property type="entry name" value="PKS_ER"/>
    <property type="match status" value="1"/>
</dbReference>
<dbReference type="AlphaFoldDB" id="A0A1E3PXZ5"/>
<dbReference type="Proteomes" id="UP000094385">
    <property type="component" value="Unassembled WGS sequence"/>
</dbReference>
<dbReference type="OrthoDB" id="9992527at2759"/>
<dbReference type="EMBL" id="KV454300">
    <property type="protein sequence ID" value="ODQ70276.1"/>
    <property type="molecule type" value="Genomic_DNA"/>
</dbReference>
<dbReference type="Pfam" id="PF08240">
    <property type="entry name" value="ADH_N"/>
    <property type="match status" value="1"/>
</dbReference>
<dbReference type="SUPFAM" id="SSF51735">
    <property type="entry name" value="NAD(P)-binding Rossmann-fold domains"/>
    <property type="match status" value="1"/>
</dbReference>
<protein>
    <recommendedName>
        <fullName evidence="1">Enoyl reductase (ER) domain-containing protein</fullName>
    </recommendedName>
</protein>
<evidence type="ECO:0000259" key="1">
    <source>
        <dbReference type="SMART" id="SM00829"/>
    </source>
</evidence>
<evidence type="ECO:0000313" key="2">
    <source>
        <dbReference type="EMBL" id="ODQ70276.1"/>
    </source>
</evidence>
<dbReference type="Gene3D" id="3.40.50.720">
    <property type="entry name" value="NAD(P)-binding Rossmann-like Domain"/>
    <property type="match status" value="1"/>
</dbReference>
<name>A0A1E3PXZ5_LIPST</name>
<keyword evidence="3" id="KW-1185">Reference proteome</keyword>
<dbReference type="InterPro" id="IPR020843">
    <property type="entry name" value="ER"/>
</dbReference>
<gene>
    <name evidence="2" type="ORF">LIPSTDRAFT_5746</name>
</gene>
<dbReference type="PANTHER" id="PTHR45348:SF5">
    <property type="entry name" value="OXIDOREDUCTASE, PUTATIVE (AFU_ORTHOLOGUE AFUA_8G01420)-RELATED"/>
    <property type="match status" value="1"/>
</dbReference>
<dbReference type="GO" id="GO:0016651">
    <property type="term" value="F:oxidoreductase activity, acting on NAD(P)H"/>
    <property type="evidence" value="ECO:0007669"/>
    <property type="project" value="InterPro"/>
</dbReference>
<organism evidence="2 3">
    <name type="scientific">Lipomyces starkeyi NRRL Y-11557</name>
    <dbReference type="NCBI Taxonomy" id="675824"/>
    <lineage>
        <taxon>Eukaryota</taxon>
        <taxon>Fungi</taxon>
        <taxon>Dikarya</taxon>
        <taxon>Ascomycota</taxon>
        <taxon>Saccharomycotina</taxon>
        <taxon>Lipomycetes</taxon>
        <taxon>Lipomycetales</taxon>
        <taxon>Lipomycetaceae</taxon>
        <taxon>Lipomyces</taxon>
    </lineage>
</organism>
<dbReference type="PANTHER" id="PTHR45348">
    <property type="entry name" value="HYPOTHETICAL OXIDOREDUCTASE (EUROFUNG)"/>
    <property type="match status" value="1"/>
</dbReference>
<feature type="domain" description="Enoyl reductase (ER)" evidence="1">
    <location>
        <begin position="9"/>
        <end position="347"/>
    </location>
</feature>
<dbReference type="CDD" id="cd08249">
    <property type="entry name" value="enoyl_reductase_like"/>
    <property type="match status" value="1"/>
</dbReference>
<sequence>MKEAFVDKSLSVTIIDTDIPRPDKGELLINVAVAAANPKDWKIAEIIGNVNAGDDLAGIVVAVGEGVTEFKAGDRVAALHRTFQPHGSYAEYAIAQACTTFHIPDKTTFEEAATIPLAAMTAAVGLYLDLQLPLPFTPATSPVPLIVYGASTSVGGFVIKFARLSNIHPIIGIAGKGADYVETIIDRTKGDTIVDYRNGEEKVIEMIQQVIRIGGWGDIGHAFDAVSQYGSYQILGRVLNPRGRITLILPNAKYDDLPLGLTATRTNISTIFSDWKDAGLVMPESLDESKTAGRDFAFAIIRLISLWLTNGLFHGHPYTVVRGGLAGVSAALKDLKSGKHSATKFVFRIADTP</sequence>
<accession>A0A1E3PXZ5</accession>
<dbReference type="Gene3D" id="3.90.180.10">
    <property type="entry name" value="Medium-chain alcohol dehydrogenases, catalytic domain"/>
    <property type="match status" value="1"/>
</dbReference>
<proteinExistence type="predicted"/>
<reference evidence="2 3" key="1">
    <citation type="journal article" date="2016" name="Proc. Natl. Acad. Sci. U.S.A.">
        <title>Comparative genomics of biotechnologically important yeasts.</title>
        <authorList>
            <person name="Riley R."/>
            <person name="Haridas S."/>
            <person name="Wolfe K.H."/>
            <person name="Lopes M.R."/>
            <person name="Hittinger C.T."/>
            <person name="Goeker M."/>
            <person name="Salamov A.A."/>
            <person name="Wisecaver J.H."/>
            <person name="Long T.M."/>
            <person name="Calvey C.H."/>
            <person name="Aerts A.L."/>
            <person name="Barry K.W."/>
            <person name="Choi C."/>
            <person name="Clum A."/>
            <person name="Coughlan A.Y."/>
            <person name="Deshpande S."/>
            <person name="Douglass A.P."/>
            <person name="Hanson S.J."/>
            <person name="Klenk H.-P."/>
            <person name="LaButti K.M."/>
            <person name="Lapidus A."/>
            <person name="Lindquist E.A."/>
            <person name="Lipzen A.M."/>
            <person name="Meier-Kolthoff J.P."/>
            <person name="Ohm R.A."/>
            <person name="Otillar R.P."/>
            <person name="Pangilinan J.L."/>
            <person name="Peng Y."/>
            <person name="Rokas A."/>
            <person name="Rosa C.A."/>
            <person name="Scheuner C."/>
            <person name="Sibirny A.A."/>
            <person name="Slot J.C."/>
            <person name="Stielow J.B."/>
            <person name="Sun H."/>
            <person name="Kurtzman C.P."/>
            <person name="Blackwell M."/>
            <person name="Grigoriev I.V."/>
            <person name="Jeffries T.W."/>
        </authorList>
    </citation>
    <scope>NUCLEOTIDE SEQUENCE [LARGE SCALE GENOMIC DNA]</scope>
    <source>
        <strain evidence="2 3">NRRL Y-11557</strain>
    </source>
</reference>
<evidence type="ECO:0000313" key="3">
    <source>
        <dbReference type="Proteomes" id="UP000094385"/>
    </source>
</evidence>
<dbReference type="InterPro" id="IPR047122">
    <property type="entry name" value="Trans-enoyl_RdTase-like"/>
</dbReference>
<dbReference type="InterPro" id="IPR013154">
    <property type="entry name" value="ADH-like_N"/>
</dbReference>
<dbReference type="InterPro" id="IPR036291">
    <property type="entry name" value="NAD(P)-bd_dom_sf"/>
</dbReference>
<dbReference type="InterPro" id="IPR011032">
    <property type="entry name" value="GroES-like_sf"/>
</dbReference>
<dbReference type="STRING" id="675824.A0A1E3PXZ5"/>